<protein>
    <submittedName>
        <fullName evidence="2">Uncharacterized protein</fullName>
    </submittedName>
</protein>
<dbReference type="EMBL" id="JAWLKB010000004">
    <property type="protein sequence ID" value="MDV6267057.1"/>
    <property type="molecule type" value="Genomic_DNA"/>
</dbReference>
<dbReference type="Proteomes" id="UP001185927">
    <property type="component" value="Unassembled WGS sequence"/>
</dbReference>
<sequence length="167" mass="17969">MSKWVDMGAGVHCAPSGVLYIDEKVLYIDGKPFMAGAPRFVSAHNGIETWEISFTAEESSVSFTTGRSGCVTAWPGGKPPTWLLSETYKHVLAFARELSTSSALPLSECVTAVLNAMSPEASPAPKPDPLQAPKSDPLPKPSTVPPMWAINPGRMRRNAFGPSRRVK</sequence>
<dbReference type="RefSeq" id="WP_317541268.1">
    <property type="nucleotide sequence ID" value="NZ_JAWLKB010000004.1"/>
</dbReference>
<organism evidence="2 3">
    <name type="scientific">Rhodococcus globerulus</name>
    <dbReference type="NCBI Taxonomy" id="33008"/>
    <lineage>
        <taxon>Bacteria</taxon>
        <taxon>Bacillati</taxon>
        <taxon>Actinomycetota</taxon>
        <taxon>Actinomycetes</taxon>
        <taxon>Mycobacteriales</taxon>
        <taxon>Nocardiaceae</taxon>
        <taxon>Rhodococcus</taxon>
    </lineage>
</organism>
<keyword evidence="3" id="KW-1185">Reference proteome</keyword>
<name>A0ABU4BS63_RHOGO</name>
<feature type="compositionally biased region" description="Pro residues" evidence="1">
    <location>
        <begin position="122"/>
        <end position="144"/>
    </location>
</feature>
<evidence type="ECO:0000313" key="3">
    <source>
        <dbReference type="Proteomes" id="UP001185927"/>
    </source>
</evidence>
<reference evidence="2 3" key="1">
    <citation type="submission" date="2023-10" db="EMBL/GenBank/DDBJ databases">
        <title>Development of a sustainable strategy for remediation of hydrocarbon-contaminated territories based on the waste exchange concept.</title>
        <authorList>
            <person name="Krivoruchko A."/>
        </authorList>
    </citation>
    <scope>NUCLEOTIDE SEQUENCE [LARGE SCALE GENOMIC DNA]</scope>
    <source>
        <strain evidence="2 3">IEGM 1203</strain>
    </source>
</reference>
<proteinExistence type="predicted"/>
<gene>
    <name evidence="2" type="ORF">R3Q16_10625</name>
</gene>
<feature type="region of interest" description="Disordered" evidence="1">
    <location>
        <begin position="120"/>
        <end position="167"/>
    </location>
</feature>
<evidence type="ECO:0000313" key="2">
    <source>
        <dbReference type="EMBL" id="MDV6267057.1"/>
    </source>
</evidence>
<comment type="caution">
    <text evidence="2">The sequence shown here is derived from an EMBL/GenBank/DDBJ whole genome shotgun (WGS) entry which is preliminary data.</text>
</comment>
<accession>A0ABU4BS63</accession>
<evidence type="ECO:0000256" key="1">
    <source>
        <dbReference type="SAM" id="MobiDB-lite"/>
    </source>
</evidence>